<evidence type="ECO:0000313" key="12">
    <source>
        <dbReference type="EMBL" id="KAG5679452.1"/>
    </source>
</evidence>
<keyword evidence="3 9" id="KW-0812">Transmembrane</keyword>
<keyword evidence="4 10" id="KW-1133">Transmembrane helix</keyword>
<dbReference type="AlphaFoldDB" id="A0A9J6CBE5"/>
<keyword evidence="13" id="KW-1185">Reference proteome</keyword>
<evidence type="ECO:0000256" key="5">
    <source>
        <dbReference type="ARBA" id="ARBA00023040"/>
    </source>
</evidence>
<dbReference type="PROSITE" id="PS00237">
    <property type="entry name" value="G_PROTEIN_RECEP_F1_1"/>
    <property type="match status" value="1"/>
</dbReference>
<dbReference type="Gene3D" id="1.20.1070.10">
    <property type="entry name" value="Rhodopsin 7-helix transmembrane proteins"/>
    <property type="match status" value="1"/>
</dbReference>
<comment type="similarity">
    <text evidence="2 9">Belongs to the G-protein coupled receptor 1 family.</text>
</comment>
<feature type="transmembrane region" description="Helical" evidence="10">
    <location>
        <begin position="246"/>
        <end position="267"/>
    </location>
</feature>
<name>A0A9J6CBE5_POLVA</name>
<dbReference type="GO" id="GO:0008188">
    <property type="term" value="F:neuropeptide receptor activity"/>
    <property type="evidence" value="ECO:0007669"/>
    <property type="project" value="TreeGrafter"/>
</dbReference>
<evidence type="ECO:0000256" key="10">
    <source>
        <dbReference type="SAM" id="Phobius"/>
    </source>
</evidence>
<dbReference type="PANTHER" id="PTHR45695">
    <property type="entry name" value="LEUCOKININ RECEPTOR-RELATED"/>
    <property type="match status" value="1"/>
</dbReference>
<evidence type="ECO:0000256" key="6">
    <source>
        <dbReference type="ARBA" id="ARBA00023136"/>
    </source>
</evidence>
<gene>
    <name evidence="12" type="ORF">PVAND_009017</name>
</gene>
<organism evidence="12 13">
    <name type="scientific">Polypedilum vanderplanki</name>
    <name type="common">Sleeping chironomid midge</name>
    <dbReference type="NCBI Taxonomy" id="319348"/>
    <lineage>
        <taxon>Eukaryota</taxon>
        <taxon>Metazoa</taxon>
        <taxon>Ecdysozoa</taxon>
        <taxon>Arthropoda</taxon>
        <taxon>Hexapoda</taxon>
        <taxon>Insecta</taxon>
        <taxon>Pterygota</taxon>
        <taxon>Neoptera</taxon>
        <taxon>Endopterygota</taxon>
        <taxon>Diptera</taxon>
        <taxon>Nematocera</taxon>
        <taxon>Chironomoidea</taxon>
        <taxon>Chironomidae</taxon>
        <taxon>Chironominae</taxon>
        <taxon>Polypedilum</taxon>
        <taxon>Polypedilum</taxon>
    </lineage>
</organism>
<comment type="subcellular location">
    <subcellularLocation>
        <location evidence="1">Membrane</location>
        <topology evidence="1">Multi-pass membrane protein</topology>
    </subcellularLocation>
</comment>
<accession>A0A9J6CBE5</accession>
<dbReference type="PANTHER" id="PTHR45695:SF24">
    <property type="entry name" value="NEUROPEPTIDE CCHAMIDE-2 RECEPTOR"/>
    <property type="match status" value="1"/>
</dbReference>
<protein>
    <recommendedName>
        <fullName evidence="11">G-protein coupled receptors family 1 profile domain-containing protein</fullName>
    </recommendedName>
</protein>
<evidence type="ECO:0000256" key="8">
    <source>
        <dbReference type="ARBA" id="ARBA00023224"/>
    </source>
</evidence>
<feature type="transmembrane region" description="Helical" evidence="10">
    <location>
        <begin position="287"/>
        <end position="310"/>
    </location>
</feature>
<feature type="transmembrane region" description="Helical" evidence="10">
    <location>
        <begin position="146"/>
        <end position="172"/>
    </location>
</feature>
<dbReference type="GO" id="GO:0005886">
    <property type="term" value="C:plasma membrane"/>
    <property type="evidence" value="ECO:0007669"/>
    <property type="project" value="TreeGrafter"/>
</dbReference>
<dbReference type="Pfam" id="PF00001">
    <property type="entry name" value="7tm_1"/>
    <property type="match status" value="1"/>
</dbReference>
<evidence type="ECO:0000256" key="9">
    <source>
        <dbReference type="RuleBase" id="RU000688"/>
    </source>
</evidence>
<sequence>MDNYTDISNHSLEDEDLIPYSARIENRIVYILFSLIFIVGILGNSTVILIFLRHISMRNVPNTYIFSLAFGDLLVILITVPCAGLIFVYDQWPWDGEIGEIICRVSEFAKDISIGVSIFTLVALAFDRYTAIVCPLKKLRARSKMVIVIIIFTWILAILVALPAVIVSRVVITANVKYCTPFGHYGKTYSKYVTIIKASIYYFLPLSIIAILYTLMAKKLRNSAREVQTITGNQLKSSQAQNRRHVARMVIVFILVFVICFYPHWMFQLWFQLSENAEENYDMTWHIIRIVGFCLSFINSTLNPLALYFVSSVFRTHFHNYLCCKSYSVEHHNVSFCRNLSKYNIKNPETTIIDATDLTIN</sequence>
<feature type="transmembrane region" description="Helical" evidence="10">
    <location>
        <begin position="28"/>
        <end position="52"/>
    </location>
</feature>
<evidence type="ECO:0000313" key="13">
    <source>
        <dbReference type="Proteomes" id="UP001107558"/>
    </source>
</evidence>
<dbReference type="Proteomes" id="UP001107558">
    <property type="component" value="Chromosome 2"/>
</dbReference>
<proteinExistence type="inferred from homology"/>
<dbReference type="InterPro" id="IPR000276">
    <property type="entry name" value="GPCR_Rhodpsn"/>
</dbReference>
<feature type="transmembrane region" description="Helical" evidence="10">
    <location>
        <begin position="192"/>
        <end position="215"/>
    </location>
</feature>
<dbReference type="InterPro" id="IPR017452">
    <property type="entry name" value="GPCR_Rhodpsn_7TM"/>
</dbReference>
<keyword evidence="7 9" id="KW-0675">Receptor</keyword>
<feature type="transmembrane region" description="Helical" evidence="10">
    <location>
        <begin position="64"/>
        <end position="88"/>
    </location>
</feature>
<keyword evidence="5 9" id="KW-0297">G-protein coupled receptor</keyword>
<evidence type="ECO:0000259" key="11">
    <source>
        <dbReference type="PROSITE" id="PS50262"/>
    </source>
</evidence>
<reference evidence="12" key="1">
    <citation type="submission" date="2021-03" db="EMBL/GenBank/DDBJ databases">
        <title>Chromosome level genome of the anhydrobiotic midge Polypedilum vanderplanki.</title>
        <authorList>
            <person name="Yoshida Y."/>
            <person name="Kikawada T."/>
            <person name="Gusev O."/>
        </authorList>
    </citation>
    <scope>NUCLEOTIDE SEQUENCE</scope>
    <source>
        <strain evidence="12">NIAS01</strain>
        <tissue evidence="12">Whole body or cell culture</tissue>
    </source>
</reference>
<evidence type="ECO:0000256" key="3">
    <source>
        <dbReference type="ARBA" id="ARBA00022692"/>
    </source>
</evidence>
<feature type="transmembrane region" description="Helical" evidence="10">
    <location>
        <begin position="108"/>
        <end position="126"/>
    </location>
</feature>
<evidence type="ECO:0000256" key="4">
    <source>
        <dbReference type="ARBA" id="ARBA00022989"/>
    </source>
</evidence>
<evidence type="ECO:0000256" key="2">
    <source>
        <dbReference type="ARBA" id="ARBA00010663"/>
    </source>
</evidence>
<dbReference type="SUPFAM" id="SSF81321">
    <property type="entry name" value="Family A G protein-coupled receptor-like"/>
    <property type="match status" value="1"/>
</dbReference>
<dbReference type="PROSITE" id="PS50262">
    <property type="entry name" value="G_PROTEIN_RECEP_F1_2"/>
    <property type="match status" value="1"/>
</dbReference>
<dbReference type="EMBL" id="JADBJN010000002">
    <property type="protein sequence ID" value="KAG5679452.1"/>
    <property type="molecule type" value="Genomic_DNA"/>
</dbReference>
<comment type="caution">
    <text evidence="12">The sequence shown here is derived from an EMBL/GenBank/DDBJ whole genome shotgun (WGS) entry which is preliminary data.</text>
</comment>
<keyword evidence="6 10" id="KW-0472">Membrane</keyword>
<dbReference type="PRINTS" id="PR00237">
    <property type="entry name" value="GPCRRHODOPSN"/>
</dbReference>
<dbReference type="OrthoDB" id="10049706at2759"/>
<evidence type="ECO:0000256" key="7">
    <source>
        <dbReference type="ARBA" id="ARBA00023170"/>
    </source>
</evidence>
<evidence type="ECO:0000256" key="1">
    <source>
        <dbReference type="ARBA" id="ARBA00004141"/>
    </source>
</evidence>
<keyword evidence="8 9" id="KW-0807">Transducer</keyword>
<feature type="domain" description="G-protein coupled receptors family 1 profile" evidence="11">
    <location>
        <begin position="43"/>
        <end position="307"/>
    </location>
</feature>